<protein>
    <submittedName>
        <fullName evidence="2">Uncharacterized protein</fullName>
    </submittedName>
</protein>
<feature type="region of interest" description="Disordered" evidence="1">
    <location>
        <begin position="1"/>
        <end position="110"/>
    </location>
</feature>
<dbReference type="AlphaFoldDB" id="A0A6J4RWY4"/>
<dbReference type="EMBL" id="CADCVS010000131">
    <property type="protein sequence ID" value="CAA9480928.1"/>
    <property type="molecule type" value="Genomic_DNA"/>
</dbReference>
<name>A0A6J4RWY4_9ACTN</name>
<proteinExistence type="predicted"/>
<evidence type="ECO:0000313" key="2">
    <source>
        <dbReference type="EMBL" id="CAA9480928.1"/>
    </source>
</evidence>
<feature type="compositionally biased region" description="Basic and acidic residues" evidence="1">
    <location>
        <begin position="145"/>
        <end position="155"/>
    </location>
</feature>
<feature type="compositionally biased region" description="Basic residues" evidence="1">
    <location>
        <begin position="86"/>
        <end position="110"/>
    </location>
</feature>
<sequence>EPPRHPRLPGVRRPGGGPVGLRALRPGARRSRRSAHARRMGARAPSRPAGARVVAVRAVQPGGEADLPVDAISGVRRPPARERGPSPRRGHHRRRLHARRRSTRRAYRRACRRRCRHQLPPARRLARPLLAAQHGRPRRRHRREVAREARRGHADRARRRAARDRVAGLPARHHRALHVRLSAHVPHRQPLDRRDQAADAPRRDRGHARRAGPELRAAHLGGRRRCGRGAGARVPPGQRPLPGV</sequence>
<feature type="non-terminal residue" evidence="2">
    <location>
        <position position="244"/>
    </location>
</feature>
<reference evidence="2" key="1">
    <citation type="submission" date="2020-02" db="EMBL/GenBank/DDBJ databases">
        <authorList>
            <person name="Meier V. D."/>
        </authorList>
    </citation>
    <scope>NUCLEOTIDE SEQUENCE</scope>
    <source>
        <strain evidence="2">AVDCRST_MAG30</strain>
    </source>
</reference>
<feature type="compositionally biased region" description="Basic residues" evidence="1">
    <location>
        <begin position="135"/>
        <end position="144"/>
    </location>
</feature>
<accession>A0A6J4RWY4</accession>
<feature type="region of interest" description="Disordered" evidence="1">
    <location>
        <begin position="133"/>
        <end position="244"/>
    </location>
</feature>
<feature type="compositionally biased region" description="Basic residues" evidence="1">
    <location>
        <begin position="27"/>
        <end position="41"/>
    </location>
</feature>
<gene>
    <name evidence="2" type="ORF">AVDCRST_MAG30-791</name>
</gene>
<feature type="non-terminal residue" evidence="2">
    <location>
        <position position="1"/>
    </location>
</feature>
<organism evidence="2">
    <name type="scientific">uncultured Solirubrobacteraceae bacterium</name>
    <dbReference type="NCBI Taxonomy" id="1162706"/>
    <lineage>
        <taxon>Bacteria</taxon>
        <taxon>Bacillati</taxon>
        <taxon>Actinomycetota</taxon>
        <taxon>Thermoleophilia</taxon>
        <taxon>Solirubrobacterales</taxon>
        <taxon>Solirubrobacteraceae</taxon>
        <taxon>environmental samples</taxon>
    </lineage>
</organism>
<feature type="compositionally biased region" description="Basic and acidic residues" evidence="1">
    <location>
        <begin position="189"/>
        <end position="203"/>
    </location>
</feature>
<evidence type="ECO:0000256" key="1">
    <source>
        <dbReference type="SAM" id="MobiDB-lite"/>
    </source>
</evidence>
<feature type="compositionally biased region" description="Low complexity" evidence="1">
    <location>
        <begin position="42"/>
        <end position="63"/>
    </location>
</feature>